<dbReference type="SMART" id="SM01208">
    <property type="entry name" value="G5"/>
    <property type="match status" value="1"/>
</dbReference>
<dbReference type="InterPro" id="IPR010611">
    <property type="entry name" value="3D_dom"/>
</dbReference>
<dbReference type="PANTHER" id="PTHR39160:SF4">
    <property type="entry name" value="RESUSCITATION-PROMOTING FACTOR RPFB"/>
    <property type="match status" value="1"/>
</dbReference>
<dbReference type="InterPro" id="IPR036908">
    <property type="entry name" value="RlpA-like_sf"/>
</dbReference>
<dbReference type="InterPro" id="IPR059180">
    <property type="entry name" value="3D_YorM"/>
</dbReference>
<dbReference type="Gene3D" id="2.40.40.10">
    <property type="entry name" value="RlpA-like domain"/>
    <property type="match status" value="1"/>
</dbReference>
<dbReference type="Pfam" id="PF03990">
    <property type="entry name" value="DUF348"/>
    <property type="match status" value="3"/>
</dbReference>
<dbReference type="PROSITE" id="PS51109">
    <property type="entry name" value="G5"/>
    <property type="match status" value="1"/>
</dbReference>
<organism evidence="3 4">
    <name type="scientific">Aquibacillus albus</name>
    <dbReference type="NCBI Taxonomy" id="1168171"/>
    <lineage>
        <taxon>Bacteria</taxon>
        <taxon>Bacillati</taxon>
        <taxon>Bacillota</taxon>
        <taxon>Bacilli</taxon>
        <taxon>Bacillales</taxon>
        <taxon>Bacillaceae</taxon>
        <taxon>Aquibacillus</taxon>
    </lineage>
</organism>
<evidence type="ECO:0000259" key="2">
    <source>
        <dbReference type="PROSITE" id="PS51109"/>
    </source>
</evidence>
<evidence type="ECO:0000256" key="1">
    <source>
        <dbReference type="ARBA" id="ARBA00022729"/>
    </source>
</evidence>
<dbReference type="SUPFAM" id="SSF50685">
    <property type="entry name" value="Barwin-like endoglucanases"/>
    <property type="match status" value="1"/>
</dbReference>
<reference evidence="3 4" key="1">
    <citation type="submission" date="2021-01" db="EMBL/GenBank/DDBJ databases">
        <title>Genomic Encyclopedia of Type Strains, Phase IV (KMG-IV): sequencing the most valuable type-strain genomes for metagenomic binning, comparative biology and taxonomic classification.</title>
        <authorList>
            <person name="Goeker M."/>
        </authorList>
    </citation>
    <scope>NUCLEOTIDE SEQUENCE [LARGE SCALE GENOMIC DNA]</scope>
    <source>
        <strain evidence="3 4">DSM 23711</strain>
    </source>
</reference>
<dbReference type="PANTHER" id="PTHR39160">
    <property type="entry name" value="CELL WALL-BINDING PROTEIN YOCH"/>
    <property type="match status" value="1"/>
</dbReference>
<dbReference type="Proteomes" id="UP001296943">
    <property type="component" value="Unassembled WGS sequence"/>
</dbReference>
<keyword evidence="4" id="KW-1185">Reference proteome</keyword>
<evidence type="ECO:0000313" key="4">
    <source>
        <dbReference type="Proteomes" id="UP001296943"/>
    </source>
</evidence>
<dbReference type="InterPro" id="IPR011098">
    <property type="entry name" value="G5_dom"/>
</dbReference>
<gene>
    <name evidence="3" type="ORF">JOC48_003687</name>
</gene>
<dbReference type="InterPro" id="IPR051933">
    <property type="entry name" value="Resuscitation_pf_RpfB"/>
</dbReference>
<protein>
    <submittedName>
        <fullName evidence="3">Uncharacterized protein YabE (DUF348 family)</fullName>
    </submittedName>
</protein>
<evidence type="ECO:0000313" key="3">
    <source>
        <dbReference type="EMBL" id="MBM7573138.1"/>
    </source>
</evidence>
<dbReference type="Pfam" id="PF06725">
    <property type="entry name" value="3D"/>
    <property type="match status" value="1"/>
</dbReference>
<accession>A0ABS2N4V3</accession>
<name>A0ABS2N4V3_9BACI</name>
<dbReference type="CDD" id="cd14667">
    <property type="entry name" value="3D_containing_proteins"/>
    <property type="match status" value="1"/>
</dbReference>
<feature type="domain" description="G5" evidence="2">
    <location>
        <begin position="206"/>
        <end position="286"/>
    </location>
</feature>
<proteinExistence type="predicted"/>
<dbReference type="EMBL" id="JAFBDR010000027">
    <property type="protein sequence ID" value="MBM7573138.1"/>
    <property type="molecule type" value="Genomic_DNA"/>
</dbReference>
<dbReference type="Gene3D" id="2.20.230.10">
    <property type="entry name" value="Resuscitation-promoting factor rpfb"/>
    <property type="match status" value="1"/>
</dbReference>
<dbReference type="InterPro" id="IPR007137">
    <property type="entry name" value="DUF348"/>
</dbReference>
<dbReference type="RefSeq" id="WP_204501805.1">
    <property type="nucleotide sequence ID" value="NZ_JAFBDR010000027.1"/>
</dbReference>
<comment type="caution">
    <text evidence="3">The sequence shown here is derived from an EMBL/GenBank/DDBJ whole genome shotgun (WGS) entry which is preliminary data.</text>
</comment>
<sequence length="399" mass="43912">MKIFSKLLSVMKKKVVISVVTIIAFAAFVGVVSYEMTKAQVTVNNNGEVTTIRTHAKTVGEVLANLNIEATEHDKLSHSKDDEITSEMEIYFEQAKQITVSIDGNDQDYYSTAETVGEFLKENDFDLNEHDEMSVKKDESLENGLVINIKKAFQVTVNDGGQEKQVWTTGGTVGGLLKDQQVELNELDRLEPNTAASLSSDTTITITRVEKVTDIVEEQKDYSVITRNDHTLEKGKRKVVSPGKEGVVAKHYEVTLENGEEVSRELIKEEVKQDSEKRIVAVGTKVIQNTAATTVSRGDDKVVETLYMEATAYNWNCATCSGTGRTATGYNVKANPNGVIAVDPNVIPLGTRVWVEGYGYAVARDTGGAIKGNRIDVHLPTMGQARSYGRKKVQVKILE</sequence>
<dbReference type="Pfam" id="PF07501">
    <property type="entry name" value="G5"/>
    <property type="match status" value="1"/>
</dbReference>
<keyword evidence="1" id="KW-0732">Signal</keyword>